<protein>
    <submittedName>
        <fullName evidence="1">Uncharacterized protein</fullName>
    </submittedName>
</protein>
<name>A0A381WKV7_9ZZZZ</name>
<feature type="non-terminal residue" evidence="1">
    <location>
        <position position="29"/>
    </location>
</feature>
<proteinExistence type="predicted"/>
<dbReference type="AlphaFoldDB" id="A0A381WKV7"/>
<organism evidence="1">
    <name type="scientific">marine metagenome</name>
    <dbReference type="NCBI Taxonomy" id="408172"/>
    <lineage>
        <taxon>unclassified sequences</taxon>
        <taxon>metagenomes</taxon>
        <taxon>ecological metagenomes</taxon>
    </lineage>
</organism>
<dbReference type="InterPro" id="IPR023197">
    <property type="entry name" value="Phage_T4_Gp59_dom_sf"/>
</dbReference>
<sequence>MEPIDVYLMYCALKAHFSKSNYNYFKYEG</sequence>
<dbReference type="SUPFAM" id="SSF48493">
    <property type="entry name" value="gene 59 helicase assembly protein"/>
    <property type="match status" value="1"/>
</dbReference>
<evidence type="ECO:0000313" key="1">
    <source>
        <dbReference type="EMBL" id="SVA53146.1"/>
    </source>
</evidence>
<accession>A0A381WKV7</accession>
<dbReference type="Gene3D" id="1.10.8.60">
    <property type="match status" value="1"/>
</dbReference>
<gene>
    <name evidence="1" type="ORF">METZ01_LOCUS106000</name>
</gene>
<dbReference type="EMBL" id="UINC01012130">
    <property type="protein sequence ID" value="SVA53146.1"/>
    <property type="molecule type" value="Genomic_DNA"/>
</dbReference>
<reference evidence="1" key="1">
    <citation type="submission" date="2018-05" db="EMBL/GenBank/DDBJ databases">
        <authorList>
            <person name="Lanie J.A."/>
            <person name="Ng W.-L."/>
            <person name="Kazmierczak K.M."/>
            <person name="Andrzejewski T.M."/>
            <person name="Davidsen T.M."/>
            <person name="Wayne K.J."/>
            <person name="Tettelin H."/>
            <person name="Glass J.I."/>
            <person name="Rusch D."/>
            <person name="Podicherti R."/>
            <person name="Tsui H.-C.T."/>
            <person name="Winkler M.E."/>
        </authorList>
    </citation>
    <scope>NUCLEOTIDE SEQUENCE</scope>
</reference>